<sequence>MSNRISDHEDAEGVIPAEQDLHMLSSGDFAMLGIQDFAYVRKMANPEDAEAAKIYGVFTADGTHIASFETYAVAYAAIRQHDMDPRSVH</sequence>
<dbReference type="OrthoDB" id="8449790at2"/>
<dbReference type="InterPro" id="IPR009531">
    <property type="entry name" value="DUF1150"/>
</dbReference>
<comment type="caution">
    <text evidence="1">The sequence shown here is derived from an EMBL/GenBank/DDBJ whole genome shotgun (WGS) entry which is preliminary data.</text>
</comment>
<dbReference type="STRING" id="1293891.TMES_00055"/>
<evidence type="ECO:0000313" key="2">
    <source>
        <dbReference type="Proteomes" id="UP000193391"/>
    </source>
</evidence>
<evidence type="ECO:0000313" key="1">
    <source>
        <dbReference type="EMBL" id="OSQ40287.1"/>
    </source>
</evidence>
<evidence type="ECO:0008006" key="3">
    <source>
        <dbReference type="Google" id="ProtNLM"/>
    </source>
</evidence>
<organism evidence="1 2">
    <name type="scientific">Thalassospira mesophila</name>
    <dbReference type="NCBI Taxonomy" id="1293891"/>
    <lineage>
        <taxon>Bacteria</taxon>
        <taxon>Pseudomonadati</taxon>
        <taxon>Pseudomonadota</taxon>
        <taxon>Alphaproteobacteria</taxon>
        <taxon>Rhodospirillales</taxon>
        <taxon>Thalassospiraceae</taxon>
        <taxon>Thalassospira</taxon>
    </lineage>
</organism>
<dbReference type="RefSeq" id="WP_085578266.1">
    <property type="nucleotide sequence ID" value="NZ_JFKA01000001.1"/>
</dbReference>
<dbReference type="AlphaFoldDB" id="A0A1Y2L393"/>
<accession>A0A1Y2L393</accession>
<dbReference type="EMBL" id="JFKA01000001">
    <property type="protein sequence ID" value="OSQ40287.1"/>
    <property type="molecule type" value="Genomic_DNA"/>
</dbReference>
<proteinExistence type="predicted"/>
<keyword evidence="2" id="KW-1185">Reference proteome</keyword>
<dbReference type="Pfam" id="PF06620">
    <property type="entry name" value="DUF1150"/>
    <property type="match status" value="1"/>
</dbReference>
<gene>
    <name evidence="1" type="ORF">TMES_00055</name>
</gene>
<protein>
    <recommendedName>
        <fullName evidence="3">DUF1150 family protein</fullName>
    </recommendedName>
</protein>
<dbReference type="Proteomes" id="UP000193391">
    <property type="component" value="Unassembled WGS sequence"/>
</dbReference>
<reference evidence="1 2" key="1">
    <citation type="submission" date="2014-03" db="EMBL/GenBank/DDBJ databases">
        <title>The draft genome sequence of Thalassospira mesophila JCM 18969.</title>
        <authorList>
            <person name="Lai Q."/>
            <person name="Shao Z."/>
        </authorList>
    </citation>
    <scope>NUCLEOTIDE SEQUENCE [LARGE SCALE GENOMIC DNA]</scope>
    <source>
        <strain evidence="1 2">JCM 18969</strain>
    </source>
</reference>
<name>A0A1Y2L393_9PROT</name>